<dbReference type="EMBL" id="CAEKKB010000004">
    <property type="protein sequence ID" value="CAB4306794.1"/>
    <property type="molecule type" value="Genomic_DNA"/>
</dbReference>
<reference evidence="2" key="1">
    <citation type="journal article" date="2020" name="Genome Biol.">
        <title>Gamete binning: chromosome-level and haplotype-resolved genome assembly enabled by high-throughput single-cell sequencing of gamete genomes.</title>
        <authorList>
            <person name="Campoy J.A."/>
            <person name="Sun H."/>
            <person name="Goel M."/>
            <person name="Jiao W.-B."/>
            <person name="Folz-Donahue K."/>
            <person name="Wang N."/>
            <person name="Rubio M."/>
            <person name="Liu C."/>
            <person name="Kukat C."/>
            <person name="Ruiz D."/>
            <person name="Huettel B."/>
            <person name="Schneeberger K."/>
        </authorList>
    </citation>
    <scope>NUCLEOTIDE SEQUENCE [LARGE SCALE GENOMIC DNA]</scope>
    <source>
        <strain evidence="2">cv. Rojo Pasion</strain>
    </source>
</reference>
<dbReference type="AlphaFoldDB" id="A0A6J5X6U2"/>
<keyword evidence="2" id="KW-1185">Reference proteome</keyword>
<evidence type="ECO:0000313" key="1">
    <source>
        <dbReference type="EMBL" id="CAB4306794.1"/>
    </source>
</evidence>
<evidence type="ECO:0000313" key="2">
    <source>
        <dbReference type="Proteomes" id="UP000507245"/>
    </source>
</evidence>
<proteinExistence type="predicted"/>
<organism evidence="1 2">
    <name type="scientific">Prunus armeniaca</name>
    <name type="common">Apricot</name>
    <name type="synonym">Armeniaca vulgaris</name>
    <dbReference type="NCBI Taxonomy" id="36596"/>
    <lineage>
        <taxon>Eukaryota</taxon>
        <taxon>Viridiplantae</taxon>
        <taxon>Streptophyta</taxon>
        <taxon>Embryophyta</taxon>
        <taxon>Tracheophyta</taxon>
        <taxon>Spermatophyta</taxon>
        <taxon>Magnoliopsida</taxon>
        <taxon>eudicotyledons</taxon>
        <taxon>Gunneridae</taxon>
        <taxon>Pentapetalae</taxon>
        <taxon>rosids</taxon>
        <taxon>fabids</taxon>
        <taxon>Rosales</taxon>
        <taxon>Rosaceae</taxon>
        <taxon>Amygdaloideae</taxon>
        <taxon>Amygdaleae</taxon>
        <taxon>Prunus</taxon>
    </lineage>
</organism>
<gene>
    <name evidence="1" type="ORF">ORAREDHAP_LOCUS25079</name>
</gene>
<dbReference type="Proteomes" id="UP000507245">
    <property type="component" value="Unassembled WGS sequence"/>
</dbReference>
<name>A0A6J5X6U2_PRUAR</name>
<accession>A0A6J5X6U2</accession>
<sequence length="158" mass="17973">MDHVSSLECLKLDFHSKVLLKDGGRKGLVSPDMVPLNYDTPILDSKAEEQTAAKQCLETPSPPPNYILQERLAKGGIVGSDSYASKVAEIMRSKQYYVEREVTWTPEAKWAPERARREIEIEEGVWVEVRGLSRRKCQGWQGPGYRHQLQMSRITSNN</sequence>
<protein>
    <submittedName>
        <fullName evidence="1">Uncharacterized protein</fullName>
    </submittedName>
</protein>